<dbReference type="Pfam" id="PF10722">
    <property type="entry name" value="YbjN"/>
    <property type="match status" value="1"/>
</dbReference>
<organism evidence="2 3">
    <name type="scientific">Candidatus Onthenecus intestinigallinarum</name>
    <dbReference type="NCBI Taxonomy" id="2840875"/>
    <lineage>
        <taxon>Bacteria</taxon>
        <taxon>Bacillati</taxon>
        <taxon>Bacillota</taxon>
        <taxon>Clostridia</taxon>
        <taxon>Eubacteriales</taxon>
        <taxon>Candidatus Onthenecus</taxon>
    </lineage>
</organism>
<gene>
    <name evidence="2" type="ORF">IAB73_04930</name>
</gene>
<dbReference type="AlphaFoldDB" id="A0A9D1CQV9"/>
<reference evidence="2" key="2">
    <citation type="journal article" date="2021" name="PeerJ">
        <title>Extensive microbial diversity within the chicken gut microbiome revealed by metagenomics and culture.</title>
        <authorList>
            <person name="Gilroy R."/>
            <person name="Ravi A."/>
            <person name="Getino M."/>
            <person name="Pursley I."/>
            <person name="Horton D.L."/>
            <person name="Alikhan N.F."/>
            <person name="Baker D."/>
            <person name="Gharbi K."/>
            <person name="Hall N."/>
            <person name="Watson M."/>
            <person name="Adriaenssens E.M."/>
            <person name="Foster-Nyarko E."/>
            <person name="Jarju S."/>
            <person name="Secka A."/>
            <person name="Antonio M."/>
            <person name="Oren A."/>
            <person name="Chaudhuri R.R."/>
            <person name="La Ragione R."/>
            <person name="Hildebrand F."/>
            <person name="Pallen M.J."/>
        </authorList>
    </citation>
    <scope>NUCLEOTIDE SEQUENCE</scope>
    <source>
        <strain evidence="2">ChiSxjej2B14-6234</strain>
    </source>
</reference>
<accession>A0A9D1CQV9</accession>
<name>A0A9D1CQV9_9FIRM</name>
<feature type="signal peptide" evidence="1">
    <location>
        <begin position="1"/>
        <end position="23"/>
    </location>
</feature>
<evidence type="ECO:0000313" key="2">
    <source>
        <dbReference type="EMBL" id="HIQ71538.1"/>
    </source>
</evidence>
<proteinExistence type="predicted"/>
<feature type="chain" id="PRO_5038996522" evidence="1">
    <location>
        <begin position="24"/>
        <end position="170"/>
    </location>
</feature>
<keyword evidence="1" id="KW-0732">Signal</keyword>
<evidence type="ECO:0000256" key="1">
    <source>
        <dbReference type="SAM" id="SignalP"/>
    </source>
</evidence>
<protein>
    <submittedName>
        <fullName evidence="2">YbjN domain-containing protein</fullName>
    </submittedName>
</protein>
<reference evidence="2" key="1">
    <citation type="submission" date="2020-10" db="EMBL/GenBank/DDBJ databases">
        <authorList>
            <person name="Gilroy R."/>
        </authorList>
    </citation>
    <scope>NUCLEOTIDE SEQUENCE</scope>
    <source>
        <strain evidence="2">ChiSxjej2B14-6234</strain>
    </source>
</reference>
<evidence type="ECO:0000313" key="3">
    <source>
        <dbReference type="Proteomes" id="UP000886887"/>
    </source>
</evidence>
<comment type="caution">
    <text evidence="2">The sequence shown here is derived from an EMBL/GenBank/DDBJ whole genome shotgun (WGS) entry which is preliminary data.</text>
</comment>
<dbReference type="Proteomes" id="UP000886887">
    <property type="component" value="Unassembled WGS sequence"/>
</dbReference>
<sequence>MKKVICLLCCVALTLSAGTFVLAEGAELATAASVKAYLPTVGWDDYTARDTDGDGFDDEIMISYGSGGKTASDSIDVYCQCLDGAARVTCYMCEVPEDADPLKVYEQLNEFNLNLTFGRWLYNEEEGYIYYDQEVYLVDEESFGAYVYPYMEKAASYVYSFYERITSAIE</sequence>
<dbReference type="EMBL" id="DVFJ01000013">
    <property type="protein sequence ID" value="HIQ71538.1"/>
    <property type="molecule type" value="Genomic_DNA"/>
</dbReference>
<dbReference type="InterPro" id="IPR019660">
    <property type="entry name" value="Put_sensory_transdc_reg_YbjN"/>
</dbReference>